<keyword evidence="2" id="KW-1185">Reference proteome</keyword>
<reference evidence="1" key="1">
    <citation type="submission" date="2020-04" db="EMBL/GenBank/DDBJ databases">
        <authorList>
            <person name="Alioto T."/>
            <person name="Alioto T."/>
            <person name="Gomez Garrido J."/>
        </authorList>
    </citation>
    <scope>NUCLEOTIDE SEQUENCE</scope>
    <source>
        <strain evidence="1">A484AB</strain>
    </source>
</reference>
<evidence type="ECO:0000313" key="1">
    <source>
        <dbReference type="EMBL" id="CAB4029682.1"/>
    </source>
</evidence>
<sequence>MGLASVIQRDIKTVYPDQRSQFLPILQTTVQPRLTSFKCQSSLDVFIMWSNIQGWPDRSKTFCVNHFVPLISLPSHMKSDTESVRSKDRWNIYSCKRKRRGSNLICHSHNDSPDCILLSDSKRRATSQPTTDNRWHVLVEDKETDLRDEYEGEYENMQWKSAEKMKLKPCCEKIGASNKENVGNKQNIHKEESLERIPSARNTDFENIDNPGLRVMNVNVNETSDTSEQEIQYADETANETEEVGRMFTKIYLPTIRSHQNLTVPGEENSIKDTDETADINKEVGCVSTRIPLPRRFPQQNLTTSEKGNCIKDTCETAFTSEQKIIYMSSKLNQPKVSSYLADNELKKRKSLPFPAASQTFYQKQGYLSRHNEKSSELRIKFPVQKNEKGNVGVHRSCTTGTLAKNIRELREQLQGPNSLCYPARAVHLKACIDVAEELIKCTLLKTSDAYRILQSVKITNGKLYKDYYRSVDAYETLAKNLNISQIYIEQTGYIIENNGENIQNIVDHVNGMIQNYSQSAMTNTKSIAEALKADFATVLRYFDTKRDRDMLEAIIARIYHKYQLRC</sequence>
<evidence type="ECO:0000313" key="2">
    <source>
        <dbReference type="Proteomes" id="UP001152795"/>
    </source>
</evidence>
<proteinExistence type="predicted"/>
<dbReference type="Proteomes" id="UP001152795">
    <property type="component" value="Unassembled WGS sequence"/>
</dbReference>
<comment type="caution">
    <text evidence="1">The sequence shown here is derived from an EMBL/GenBank/DDBJ whole genome shotgun (WGS) entry which is preliminary data.</text>
</comment>
<name>A0A7D9JI61_PARCT</name>
<dbReference type="EMBL" id="CACRXK020016337">
    <property type="protein sequence ID" value="CAB4029682.1"/>
    <property type="molecule type" value="Genomic_DNA"/>
</dbReference>
<accession>A0A7D9JI61</accession>
<dbReference type="OrthoDB" id="10676662at2759"/>
<gene>
    <name evidence="1" type="ORF">PACLA_8A042479</name>
</gene>
<organism evidence="1 2">
    <name type="scientific">Paramuricea clavata</name>
    <name type="common">Red gorgonian</name>
    <name type="synonym">Violescent sea-whip</name>
    <dbReference type="NCBI Taxonomy" id="317549"/>
    <lineage>
        <taxon>Eukaryota</taxon>
        <taxon>Metazoa</taxon>
        <taxon>Cnidaria</taxon>
        <taxon>Anthozoa</taxon>
        <taxon>Octocorallia</taxon>
        <taxon>Malacalcyonacea</taxon>
        <taxon>Plexauridae</taxon>
        <taxon>Paramuricea</taxon>
    </lineage>
</organism>
<dbReference type="AlphaFoldDB" id="A0A7D9JI61"/>
<protein>
    <submittedName>
        <fullName evidence="1">Uncharacterized protein</fullName>
    </submittedName>
</protein>